<gene>
    <name evidence="1" type="ORF">AVEN_233599_1</name>
</gene>
<evidence type="ECO:0008006" key="3">
    <source>
        <dbReference type="Google" id="ProtNLM"/>
    </source>
</evidence>
<dbReference type="OrthoDB" id="1101576at2759"/>
<reference evidence="1 2" key="1">
    <citation type="journal article" date="2019" name="Sci. Rep.">
        <title>Orb-weaving spider Araneus ventricosus genome elucidates the spidroin gene catalogue.</title>
        <authorList>
            <person name="Kono N."/>
            <person name="Nakamura H."/>
            <person name="Ohtoshi R."/>
            <person name="Moran D.A.P."/>
            <person name="Shinohara A."/>
            <person name="Yoshida Y."/>
            <person name="Fujiwara M."/>
            <person name="Mori M."/>
            <person name="Tomita M."/>
            <person name="Arakawa K."/>
        </authorList>
    </citation>
    <scope>NUCLEOTIDE SEQUENCE [LARGE SCALE GENOMIC DNA]</scope>
</reference>
<protein>
    <recommendedName>
        <fullName evidence="3">Zinc finger BED domain-containing protein 5</fullName>
    </recommendedName>
</protein>
<evidence type="ECO:0000313" key="2">
    <source>
        <dbReference type="Proteomes" id="UP000499080"/>
    </source>
</evidence>
<keyword evidence="2" id="KW-1185">Reference proteome</keyword>
<organism evidence="1 2">
    <name type="scientific">Araneus ventricosus</name>
    <name type="common">Orbweaver spider</name>
    <name type="synonym">Epeira ventricosa</name>
    <dbReference type="NCBI Taxonomy" id="182803"/>
    <lineage>
        <taxon>Eukaryota</taxon>
        <taxon>Metazoa</taxon>
        <taxon>Ecdysozoa</taxon>
        <taxon>Arthropoda</taxon>
        <taxon>Chelicerata</taxon>
        <taxon>Arachnida</taxon>
        <taxon>Araneae</taxon>
        <taxon>Araneomorphae</taxon>
        <taxon>Entelegynae</taxon>
        <taxon>Araneoidea</taxon>
        <taxon>Araneidae</taxon>
        <taxon>Araneus</taxon>
    </lineage>
</organism>
<proteinExistence type="predicted"/>
<name>A0A4Y2M858_ARAVE</name>
<dbReference type="EMBL" id="BGPR01006786">
    <property type="protein sequence ID" value="GBN21847.1"/>
    <property type="molecule type" value="Genomic_DNA"/>
</dbReference>
<sequence length="93" mass="11046">MSVFAVPEKIECLDEDIQTYAQHLNTLHDDFKNRFEDILTMEIPPWIITPFDETEEANVLQEELLELSTNEELKVKFKKGYQTFWLQAEIPEK</sequence>
<dbReference type="Proteomes" id="UP000499080">
    <property type="component" value="Unassembled WGS sequence"/>
</dbReference>
<accession>A0A4Y2M858</accession>
<evidence type="ECO:0000313" key="1">
    <source>
        <dbReference type="EMBL" id="GBN21847.1"/>
    </source>
</evidence>
<dbReference type="AlphaFoldDB" id="A0A4Y2M858"/>
<comment type="caution">
    <text evidence="1">The sequence shown here is derived from an EMBL/GenBank/DDBJ whole genome shotgun (WGS) entry which is preliminary data.</text>
</comment>